<protein>
    <recommendedName>
        <fullName evidence="4">OmpR/PhoB-type domain-containing protein</fullName>
    </recommendedName>
</protein>
<evidence type="ECO:0000313" key="5">
    <source>
        <dbReference type="EMBL" id="BDW86786.1"/>
    </source>
</evidence>
<dbReference type="EMBL" id="AP027266">
    <property type="protein sequence ID" value="BDW86786.1"/>
    <property type="molecule type" value="Genomic_DNA"/>
</dbReference>
<evidence type="ECO:0000313" key="6">
    <source>
        <dbReference type="Proteomes" id="UP001337723"/>
    </source>
</evidence>
<dbReference type="PROSITE" id="PS51755">
    <property type="entry name" value="OMPR_PHOB"/>
    <property type="match status" value="1"/>
</dbReference>
<proteinExistence type="predicted"/>
<evidence type="ECO:0000259" key="4">
    <source>
        <dbReference type="PROSITE" id="PS51755"/>
    </source>
</evidence>
<feature type="transmembrane region" description="Helical" evidence="3">
    <location>
        <begin position="88"/>
        <end position="114"/>
    </location>
</feature>
<dbReference type="InterPro" id="IPR036388">
    <property type="entry name" value="WH-like_DNA-bd_sf"/>
</dbReference>
<keyword evidence="3" id="KW-0472">Membrane</keyword>
<dbReference type="GO" id="GO:0006355">
    <property type="term" value="P:regulation of DNA-templated transcription"/>
    <property type="evidence" value="ECO:0007669"/>
    <property type="project" value="InterPro"/>
</dbReference>
<evidence type="ECO:0000256" key="3">
    <source>
        <dbReference type="SAM" id="Phobius"/>
    </source>
</evidence>
<evidence type="ECO:0000256" key="1">
    <source>
        <dbReference type="ARBA" id="ARBA00023125"/>
    </source>
</evidence>
<dbReference type="Gene3D" id="1.10.10.10">
    <property type="entry name" value="Winged helix-like DNA-binding domain superfamily/Winged helix DNA-binding domain"/>
    <property type="match status" value="1"/>
</dbReference>
<gene>
    <name evidence="5" type="ORF">MACH21_29630</name>
</gene>
<organism evidence="5 6">
    <name type="scientific">Roseicyclus marinus</name>
    <dbReference type="NCBI Taxonomy" id="2161673"/>
    <lineage>
        <taxon>Bacteria</taxon>
        <taxon>Pseudomonadati</taxon>
        <taxon>Pseudomonadota</taxon>
        <taxon>Alphaproteobacteria</taxon>
        <taxon>Rhodobacterales</taxon>
        <taxon>Roseobacteraceae</taxon>
        <taxon>Roseicyclus</taxon>
    </lineage>
</organism>
<dbReference type="SUPFAM" id="SSF46894">
    <property type="entry name" value="C-terminal effector domain of the bipartite response regulators"/>
    <property type="match status" value="1"/>
</dbReference>
<sequence>MPQSISSVSETRIASGRIVLFGVLGVVGVLAASAVLLFLNLPDADAFNAAVAEVFVLNDVRDPDATRVLEIMAQTGTSFSKVLESYRWVIFVLMLFATGLLVACLVFLVTIVTLNRRIGQIERQGIQVSSLILSREERVVLINNLAFKLTDAAMETLSVLAEARLDDEVLSGAQIEAMVSGKHDTDADEAAGATRIKRLRDTLGNQIVSELLIKNIARKGYVLAIDKDVIRMI</sequence>
<keyword evidence="6" id="KW-1185">Reference proteome</keyword>
<keyword evidence="1 2" id="KW-0238">DNA-binding</keyword>
<dbReference type="RefSeq" id="WP_338272822.1">
    <property type="nucleotide sequence ID" value="NZ_AP027266.1"/>
</dbReference>
<dbReference type="GO" id="GO:0003677">
    <property type="term" value="F:DNA binding"/>
    <property type="evidence" value="ECO:0007669"/>
    <property type="project" value="UniProtKB-UniRule"/>
</dbReference>
<dbReference type="InterPro" id="IPR001867">
    <property type="entry name" value="OmpR/PhoB-type_DNA-bd"/>
</dbReference>
<dbReference type="Proteomes" id="UP001337723">
    <property type="component" value="Chromosome"/>
</dbReference>
<accession>A0AA48HVD0</accession>
<keyword evidence="3" id="KW-1133">Transmembrane helix</keyword>
<feature type="transmembrane region" description="Helical" evidence="3">
    <location>
        <begin position="18"/>
        <end position="39"/>
    </location>
</feature>
<dbReference type="GO" id="GO:0000160">
    <property type="term" value="P:phosphorelay signal transduction system"/>
    <property type="evidence" value="ECO:0007669"/>
    <property type="project" value="InterPro"/>
</dbReference>
<dbReference type="KEGG" id="rmai:MACH21_29630"/>
<keyword evidence="3" id="KW-0812">Transmembrane</keyword>
<feature type="domain" description="OmpR/PhoB-type" evidence="4">
    <location>
        <begin position="123"/>
        <end position="225"/>
    </location>
</feature>
<dbReference type="SMART" id="SM00862">
    <property type="entry name" value="Trans_reg_C"/>
    <property type="match status" value="1"/>
</dbReference>
<evidence type="ECO:0000256" key="2">
    <source>
        <dbReference type="PROSITE-ProRule" id="PRU01091"/>
    </source>
</evidence>
<dbReference type="AlphaFoldDB" id="A0AA48HVD0"/>
<dbReference type="InterPro" id="IPR016032">
    <property type="entry name" value="Sig_transdc_resp-reg_C-effctor"/>
</dbReference>
<name>A0AA48HVD0_9RHOB</name>
<feature type="DNA-binding region" description="OmpR/PhoB-type" evidence="2">
    <location>
        <begin position="123"/>
        <end position="225"/>
    </location>
</feature>
<reference evidence="5 6" key="1">
    <citation type="submission" date="2023-01" db="EMBL/GenBank/DDBJ databases">
        <title>Complete genome sequence of Roseicyclus marinus strain Dej080120_10.</title>
        <authorList>
            <person name="Ueki S."/>
            <person name="Maruyama F."/>
        </authorList>
    </citation>
    <scope>NUCLEOTIDE SEQUENCE [LARGE SCALE GENOMIC DNA]</scope>
    <source>
        <strain evidence="5 6">Dej080120_10</strain>
    </source>
</reference>